<evidence type="ECO:0000256" key="1">
    <source>
        <dbReference type="SAM" id="MobiDB-lite"/>
    </source>
</evidence>
<name>A0A7M2XT48_9NOCA</name>
<feature type="domain" description="VOC" evidence="2">
    <location>
        <begin position="7"/>
        <end position="127"/>
    </location>
</feature>
<protein>
    <submittedName>
        <fullName evidence="3">VOC family protein</fullName>
    </submittedName>
</protein>
<dbReference type="InterPro" id="IPR004360">
    <property type="entry name" value="Glyas_Fos-R_dOase_dom"/>
</dbReference>
<dbReference type="Proteomes" id="UP000593818">
    <property type="component" value="Chromosome"/>
</dbReference>
<evidence type="ECO:0000313" key="4">
    <source>
        <dbReference type="Proteomes" id="UP000593818"/>
    </source>
</evidence>
<proteinExistence type="predicted"/>
<organism evidence="3 4">
    <name type="scientific">Rhodococcus pyridinivorans</name>
    <dbReference type="NCBI Taxonomy" id="103816"/>
    <lineage>
        <taxon>Bacteria</taxon>
        <taxon>Bacillati</taxon>
        <taxon>Actinomycetota</taxon>
        <taxon>Actinomycetes</taxon>
        <taxon>Mycobacteriales</taxon>
        <taxon>Nocardiaceae</taxon>
        <taxon>Rhodococcus</taxon>
    </lineage>
</organism>
<accession>A0A7M2XT48</accession>
<dbReference type="AlphaFoldDB" id="A0A7M2XT48"/>
<gene>
    <name evidence="3" type="ORF">INP59_07095</name>
</gene>
<dbReference type="EMBL" id="CP063450">
    <property type="protein sequence ID" value="QOW00111.1"/>
    <property type="molecule type" value="Genomic_DNA"/>
</dbReference>
<keyword evidence="4" id="KW-1185">Reference proteome</keyword>
<dbReference type="Pfam" id="PF00903">
    <property type="entry name" value="Glyoxalase"/>
    <property type="match status" value="1"/>
</dbReference>
<dbReference type="PROSITE" id="PS51819">
    <property type="entry name" value="VOC"/>
    <property type="match status" value="1"/>
</dbReference>
<feature type="region of interest" description="Disordered" evidence="1">
    <location>
        <begin position="131"/>
        <end position="158"/>
    </location>
</feature>
<dbReference type="InterPro" id="IPR029068">
    <property type="entry name" value="Glyas_Bleomycin-R_OHBP_Dase"/>
</dbReference>
<dbReference type="InterPro" id="IPR037523">
    <property type="entry name" value="VOC_core"/>
</dbReference>
<reference evidence="3 4" key="1">
    <citation type="submission" date="2020-10" db="EMBL/GenBank/DDBJ databases">
        <title>Whole genome sequence of oil-degrading bacteria Rhodococcus pyridinivorans strain 5Ap.</title>
        <authorList>
            <person name="Akhremchuk A.E."/>
            <person name="Valentovich L.N."/>
            <person name="Charniauskaya M.I."/>
            <person name="Bukliarevich H.A."/>
            <person name="Titok M.A."/>
        </authorList>
    </citation>
    <scope>NUCLEOTIDE SEQUENCE [LARGE SCALE GENOMIC DNA]</scope>
    <source>
        <strain evidence="3 4">5Ap</strain>
    </source>
</reference>
<dbReference type="RefSeq" id="WP_175427925.1">
    <property type="nucleotide sequence ID" value="NZ_CP040719.1"/>
</dbReference>
<sequence>MIPRLAGVHHVKLPVSDLSRSTEWYQVRLGYEPMVEFRESDELVGLGLRHPDGGPMLALRLDPEKAKAAAGFDYFSIGVPDKAAMEDLARHLDELGEQHGGVHFASIGWILPLLHDPDGHEVRFYTVESHTEVPRGTTRSITDPRETAEAHERNLPSG</sequence>
<dbReference type="Gene3D" id="3.10.180.10">
    <property type="entry name" value="2,3-Dihydroxybiphenyl 1,2-Dioxygenase, domain 1"/>
    <property type="match status" value="1"/>
</dbReference>
<feature type="compositionally biased region" description="Basic and acidic residues" evidence="1">
    <location>
        <begin position="142"/>
        <end position="158"/>
    </location>
</feature>
<evidence type="ECO:0000313" key="3">
    <source>
        <dbReference type="EMBL" id="QOW00111.1"/>
    </source>
</evidence>
<dbReference type="SUPFAM" id="SSF54593">
    <property type="entry name" value="Glyoxalase/Bleomycin resistance protein/Dihydroxybiphenyl dioxygenase"/>
    <property type="match status" value="1"/>
</dbReference>
<evidence type="ECO:0000259" key="2">
    <source>
        <dbReference type="PROSITE" id="PS51819"/>
    </source>
</evidence>